<evidence type="ECO:0000256" key="1">
    <source>
        <dbReference type="ARBA" id="ARBA00007429"/>
    </source>
</evidence>
<organism evidence="4 5">
    <name type="scientific">Blepharisma stoltei</name>
    <dbReference type="NCBI Taxonomy" id="1481888"/>
    <lineage>
        <taxon>Eukaryota</taxon>
        <taxon>Sar</taxon>
        <taxon>Alveolata</taxon>
        <taxon>Ciliophora</taxon>
        <taxon>Postciliodesmatophora</taxon>
        <taxon>Heterotrichea</taxon>
        <taxon>Heterotrichida</taxon>
        <taxon>Blepharismidae</taxon>
        <taxon>Blepharisma</taxon>
    </lineage>
</organism>
<dbReference type="InterPro" id="IPR033494">
    <property type="entry name" value="NUDE"/>
</dbReference>
<dbReference type="GO" id="GO:0007100">
    <property type="term" value="P:mitotic centrosome separation"/>
    <property type="evidence" value="ECO:0007669"/>
    <property type="project" value="TreeGrafter"/>
</dbReference>
<evidence type="ECO:0000313" key="4">
    <source>
        <dbReference type="EMBL" id="CAG9323119.1"/>
    </source>
</evidence>
<reference evidence="4" key="1">
    <citation type="submission" date="2021-09" db="EMBL/GenBank/DDBJ databases">
        <authorList>
            <consortium name="AG Swart"/>
            <person name="Singh M."/>
            <person name="Singh A."/>
            <person name="Seah K."/>
            <person name="Emmerich C."/>
        </authorList>
    </citation>
    <scope>NUCLEOTIDE SEQUENCE</scope>
    <source>
        <strain evidence="4">ATCC30299</strain>
    </source>
</reference>
<proteinExistence type="inferred from homology"/>
<feature type="coiled-coil region" evidence="3">
    <location>
        <begin position="11"/>
        <end position="169"/>
    </location>
</feature>
<comment type="caution">
    <text evidence="4">The sequence shown here is derived from an EMBL/GenBank/DDBJ whole genome shotgun (WGS) entry which is preliminary data.</text>
</comment>
<dbReference type="GO" id="GO:0007059">
    <property type="term" value="P:chromosome segregation"/>
    <property type="evidence" value="ECO:0007669"/>
    <property type="project" value="TreeGrafter"/>
</dbReference>
<protein>
    <submittedName>
        <fullName evidence="4">Uncharacterized protein</fullName>
    </submittedName>
</protein>
<evidence type="ECO:0000313" key="5">
    <source>
        <dbReference type="Proteomes" id="UP001162131"/>
    </source>
</evidence>
<dbReference type="GO" id="GO:0007020">
    <property type="term" value="P:microtubule nucleation"/>
    <property type="evidence" value="ECO:0007669"/>
    <property type="project" value="TreeGrafter"/>
</dbReference>
<dbReference type="AlphaFoldDB" id="A0AAU9JFH0"/>
<dbReference type="GO" id="GO:0005871">
    <property type="term" value="C:kinesin complex"/>
    <property type="evidence" value="ECO:0007669"/>
    <property type="project" value="TreeGrafter"/>
</dbReference>
<accession>A0AAU9JFH0</accession>
<dbReference type="PANTHER" id="PTHR10921:SF1">
    <property type="entry name" value="NUCLEAR DISTRIBUTION PROTEIN NUDE HOMOLOG"/>
    <property type="match status" value="1"/>
</dbReference>
<comment type="similarity">
    <text evidence="1">Belongs to the nudE family.</text>
</comment>
<name>A0AAU9JFH0_9CILI</name>
<dbReference type="GO" id="GO:0005813">
    <property type="term" value="C:centrosome"/>
    <property type="evidence" value="ECO:0007669"/>
    <property type="project" value="TreeGrafter"/>
</dbReference>
<dbReference type="EMBL" id="CAJZBQ010000033">
    <property type="protein sequence ID" value="CAG9323119.1"/>
    <property type="molecule type" value="Genomic_DNA"/>
</dbReference>
<dbReference type="Gene3D" id="6.10.250.1080">
    <property type="match status" value="1"/>
</dbReference>
<sequence>MEEEVNYKSLYEEKYEELESFKKDFEEYQESNKRFELEVEEELEQLMVSKLELEREKKTLQEKLEKSKASLMKKSKELEFLSQRLKTTSSSSSGEIEALKQRLKEVETENEALKTRVREKDQNIGDLTKFYHKTLEELALAGSELERFRSRKDEESQRLKDHVNELTQELQIIKRPSPQIPELEQPPPEKDFKIKFDINTQNKDPLDMIDSLISTIANSLDEYKSSYKLK</sequence>
<dbReference type="Proteomes" id="UP001162131">
    <property type="component" value="Unassembled WGS sequence"/>
</dbReference>
<dbReference type="GO" id="GO:0008017">
    <property type="term" value="F:microtubule binding"/>
    <property type="evidence" value="ECO:0007669"/>
    <property type="project" value="InterPro"/>
</dbReference>
<dbReference type="GO" id="GO:0000776">
    <property type="term" value="C:kinetochore"/>
    <property type="evidence" value="ECO:0007669"/>
    <property type="project" value="TreeGrafter"/>
</dbReference>
<keyword evidence="2 3" id="KW-0175">Coiled coil</keyword>
<keyword evidence="5" id="KW-1185">Reference proteome</keyword>
<evidence type="ECO:0000256" key="3">
    <source>
        <dbReference type="SAM" id="Coils"/>
    </source>
</evidence>
<dbReference type="PANTHER" id="PTHR10921">
    <property type="entry name" value="NUCLEAR DISTRIBUTION PROTEIN NUDE HOMOLOG 1"/>
    <property type="match status" value="1"/>
</dbReference>
<gene>
    <name evidence="4" type="ORF">BSTOLATCC_MIC33021</name>
</gene>
<evidence type="ECO:0000256" key="2">
    <source>
        <dbReference type="ARBA" id="ARBA00023054"/>
    </source>
</evidence>
<dbReference type="GO" id="GO:0047496">
    <property type="term" value="P:vesicle transport along microtubule"/>
    <property type="evidence" value="ECO:0007669"/>
    <property type="project" value="TreeGrafter"/>
</dbReference>
<dbReference type="GO" id="GO:0051642">
    <property type="term" value="P:centrosome localization"/>
    <property type="evidence" value="ECO:0007669"/>
    <property type="project" value="TreeGrafter"/>
</dbReference>
<dbReference type="GO" id="GO:0000132">
    <property type="term" value="P:establishment of mitotic spindle orientation"/>
    <property type="evidence" value="ECO:0007669"/>
    <property type="project" value="TreeGrafter"/>
</dbReference>